<dbReference type="EMBL" id="AJIL01000025">
    <property type="protein sequence ID" value="KNF02225.1"/>
    <property type="molecule type" value="Genomic_DNA"/>
</dbReference>
<feature type="region of interest" description="Disordered" evidence="1">
    <location>
        <begin position="1"/>
        <end position="43"/>
    </location>
</feature>
<feature type="compositionally biased region" description="Low complexity" evidence="1">
    <location>
        <begin position="243"/>
        <end position="252"/>
    </location>
</feature>
<keyword evidence="3" id="KW-1185">Reference proteome</keyword>
<protein>
    <submittedName>
        <fullName evidence="2">Uncharacterized protein</fullName>
    </submittedName>
</protein>
<dbReference type="Proteomes" id="UP000054564">
    <property type="component" value="Unassembled WGS sequence"/>
</dbReference>
<feature type="compositionally biased region" description="Polar residues" evidence="1">
    <location>
        <begin position="7"/>
        <end position="38"/>
    </location>
</feature>
<evidence type="ECO:0000313" key="2">
    <source>
        <dbReference type="EMBL" id="KNF02225.1"/>
    </source>
</evidence>
<organism evidence="2 3">
    <name type="scientific">Puccinia striiformis f. sp. tritici PST-78</name>
    <dbReference type="NCBI Taxonomy" id="1165861"/>
    <lineage>
        <taxon>Eukaryota</taxon>
        <taxon>Fungi</taxon>
        <taxon>Dikarya</taxon>
        <taxon>Basidiomycota</taxon>
        <taxon>Pucciniomycotina</taxon>
        <taxon>Pucciniomycetes</taxon>
        <taxon>Pucciniales</taxon>
        <taxon>Pucciniaceae</taxon>
        <taxon>Puccinia</taxon>
    </lineage>
</organism>
<reference evidence="3" key="1">
    <citation type="submission" date="2014-03" db="EMBL/GenBank/DDBJ databases">
        <title>The Genome Sequence of Puccinia striiformis f. sp. tritici PST-78.</title>
        <authorList>
            <consortium name="The Broad Institute Genome Sequencing Platform"/>
            <person name="Cuomo C."/>
            <person name="Hulbert S."/>
            <person name="Chen X."/>
            <person name="Walker B."/>
            <person name="Young S.K."/>
            <person name="Zeng Q."/>
            <person name="Gargeya S."/>
            <person name="Fitzgerald M."/>
            <person name="Haas B."/>
            <person name="Abouelleil A."/>
            <person name="Alvarado L."/>
            <person name="Arachchi H.M."/>
            <person name="Berlin A.M."/>
            <person name="Chapman S.B."/>
            <person name="Goldberg J."/>
            <person name="Griggs A."/>
            <person name="Gujja S."/>
            <person name="Hansen M."/>
            <person name="Howarth C."/>
            <person name="Imamovic A."/>
            <person name="Larimer J."/>
            <person name="McCowan C."/>
            <person name="Montmayeur A."/>
            <person name="Murphy C."/>
            <person name="Neiman D."/>
            <person name="Pearson M."/>
            <person name="Priest M."/>
            <person name="Roberts A."/>
            <person name="Saif S."/>
            <person name="Shea T."/>
            <person name="Sisk P."/>
            <person name="Sykes S."/>
            <person name="Wortman J."/>
            <person name="Nusbaum C."/>
            <person name="Birren B."/>
        </authorList>
    </citation>
    <scope>NUCLEOTIDE SEQUENCE [LARGE SCALE GENOMIC DNA]</scope>
    <source>
        <strain evidence="3">race PST-78</strain>
    </source>
</reference>
<dbReference type="AlphaFoldDB" id="A0A0L0VT69"/>
<evidence type="ECO:0000313" key="3">
    <source>
        <dbReference type="Proteomes" id="UP000054564"/>
    </source>
</evidence>
<gene>
    <name evidence="2" type="ORF">PSTG_04724</name>
</gene>
<feature type="compositionally biased region" description="Polar residues" evidence="1">
    <location>
        <begin position="220"/>
        <end position="239"/>
    </location>
</feature>
<accession>A0A0L0VT69</accession>
<comment type="caution">
    <text evidence="2">The sequence shown here is derived from an EMBL/GenBank/DDBJ whole genome shotgun (WGS) entry which is preliminary data.</text>
</comment>
<evidence type="ECO:0000256" key="1">
    <source>
        <dbReference type="SAM" id="MobiDB-lite"/>
    </source>
</evidence>
<sequence length="284" mass="30551">MPKAPKHSQSTRQLRSSVQSVPNTATLSSTLAPPNQNAPKGVPEKKTIVLSRLIEDCKSGIWKSASDLGVTNLRKILKGYQVTGMSWAPRQLLDTETRFGQSVVPVVPKLSAKDQFTTIQTLLHFKNQNGSNTSIAKNNPRLLLAHSKPAVDASTSSATTDPCLSKNHKDITTDTTPFAIDATASDVATADPSLSKNCQEFITDTMPALTINATASSTAVRNPSLPQSHQNVTLTAQSKSTTHDTAQSTSTTNDHQGVFPTAQSQTTTEQWEKKLNTPNADFEV</sequence>
<name>A0A0L0VT69_9BASI</name>
<feature type="region of interest" description="Disordered" evidence="1">
    <location>
        <begin position="220"/>
        <end position="284"/>
    </location>
</feature>
<proteinExistence type="predicted"/>